<feature type="DNA-binding region" description="H-T-H motif" evidence="4">
    <location>
        <begin position="36"/>
        <end position="55"/>
    </location>
</feature>
<dbReference type="Proteomes" id="UP000578819">
    <property type="component" value="Unassembled WGS sequence"/>
</dbReference>
<accession>A0A7W7SPS1</accession>
<dbReference type="EMBL" id="JACHJW010000001">
    <property type="protein sequence ID" value="MBB4958704.1"/>
    <property type="molecule type" value="Genomic_DNA"/>
</dbReference>
<dbReference type="PRINTS" id="PR00455">
    <property type="entry name" value="HTHTETR"/>
</dbReference>
<reference evidence="6 7" key="1">
    <citation type="submission" date="2020-08" db="EMBL/GenBank/DDBJ databases">
        <title>Sequencing the genomes of 1000 actinobacteria strains.</title>
        <authorList>
            <person name="Klenk H.-P."/>
        </authorList>
    </citation>
    <scope>NUCLEOTIDE SEQUENCE [LARGE SCALE GENOMIC DNA]</scope>
    <source>
        <strain evidence="6 7">DSM 45886</strain>
    </source>
</reference>
<evidence type="ECO:0000256" key="3">
    <source>
        <dbReference type="ARBA" id="ARBA00023163"/>
    </source>
</evidence>
<sequence>MTDEPGRRERKKQRTRQALIDAAIELFERKGYEETTVAEIAAAADLSTRTFFLHFPTKEDVLLVNAQTRFDLALRIISAPLAGETGTELLARAMQEMITNSWNTDLPSGLAALRARLLTSVPELQARLLHHLHIGQEEMADALHRTYPEQLDRVDAAALVGAALGAVNAAALTSIRQGDTAETVRAAMRRAADLAVRGFEVANPAT</sequence>
<dbReference type="PROSITE" id="PS50977">
    <property type="entry name" value="HTH_TETR_2"/>
    <property type="match status" value="1"/>
</dbReference>
<keyword evidence="7" id="KW-1185">Reference proteome</keyword>
<protein>
    <submittedName>
        <fullName evidence="6">AcrR family transcriptional regulator</fullName>
    </submittedName>
</protein>
<evidence type="ECO:0000259" key="5">
    <source>
        <dbReference type="PROSITE" id="PS50977"/>
    </source>
</evidence>
<dbReference type="PANTHER" id="PTHR30055:SF234">
    <property type="entry name" value="HTH-TYPE TRANSCRIPTIONAL REGULATOR BETI"/>
    <property type="match status" value="1"/>
</dbReference>
<comment type="caution">
    <text evidence="6">The sequence shown here is derived from an EMBL/GenBank/DDBJ whole genome shotgun (WGS) entry which is preliminary data.</text>
</comment>
<dbReference type="PANTHER" id="PTHR30055">
    <property type="entry name" value="HTH-TYPE TRANSCRIPTIONAL REGULATOR RUTR"/>
    <property type="match status" value="1"/>
</dbReference>
<dbReference type="Gene3D" id="1.10.10.60">
    <property type="entry name" value="Homeodomain-like"/>
    <property type="match status" value="1"/>
</dbReference>
<gene>
    <name evidence="6" type="ORF">FHR38_002437</name>
</gene>
<name>A0A7W7SPS1_9ACTN</name>
<dbReference type="InterPro" id="IPR001647">
    <property type="entry name" value="HTH_TetR"/>
</dbReference>
<evidence type="ECO:0000256" key="2">
    <source>
        <dbReference type="ARBA" id="ARBA00023125"/>
    </source>
</evidence>
<dbReference type="GO" id="GO:0003700">
    <property type="term" value="F:DNA-binding transcription factor activity"/>
    <property type="evidence" value="ECO:0007669"/>
    <property type="project" value="TreeGrafter"/>
</dbReference>
<dbReference type="GO" id="GO:0000976">
    <property type="term" value="F:transcription cis-regulatory region binding"/>
    <property type="evidence" value="ECO:0007669"/>
    <property type="project" value="TreeGrafter"/>
</dbReference>
<keyword evidence="3" id="KW-0804">Transcription</keyword>
<dbReference type="InterPro" id="IPR050109">
    <property type="entry name" value="HTH-type_TetR-like_transc_reg"/>
</dbReference>
<evidence type="ECO:0000313" key="7">
    <source>
        <dbReference type="Proteomes" id="UP000578819"/>
    </source>
</evidence>
<dbReference type="InterPro" id="IPR009057">
    <property type="entry name" value="Homeodomain-like_sf"/>
</dbReference>
<dbReference type="Gene3D" id="1.10.357.10">
    <property type="entry name" value="Tetracycline Repressor, domain 2"/>
    <property type="match status" value="1"/>
</dbReference>
<dbReference type="RefSeq" id="WP_184534753.1">
    <property type="nucleotide sequence ID" value="NZ_JACHJW010000001.1"/>
</dbReference>
<dbReference type="Pfam" id="PF00440">
    <property type="entry name" value="TetR_N"/>
    <property type="match status" value="1"/>
</dbReference>
<dbReference type="SUPFAM" id="SSF46689">
    <property type="entry name" value="Homeodomain-like"/>
    <property type="match status" value="1"/>
</dbReference>
<dbReference type="InterPro" id="IPR023772">
    <property type="entry name" value="DNA-bd_HTH_TetR-type_CS"/>
</dbReference>
<organism evidence="6 7">
    <name type="scientific">Micromonospora polyrhachis</name>
    <dbReference type="NCBI Taxonomy" id="1282883"/>
    <lineage>
        <taxon>Bacteria</taxon>
        <taxon>Bacillati</taxon>
        <taxon>Actinomycetota</taxon>
        <taxon>Actinomycetes</taxon>
        <taxon>Micromonosporales</taxon>
        <taxon>Micromonosporaceae</taxon>
        <taxon>Micromonospora</taxon>
    </lineage>
</organism>
<proteinExistence type="predicted"/>
<evidence type="ECO:0000256" key="4">
    <source>
        <dbReference type="PROSITE-ProRule" id="PRU00335"/>
    </source>
</evidence>
<evidence type="ECO:0000313" key="6">
    <source>
        <dbReference type="EMBL" id="MBB4958704.1"/>
    </source>
</evidence>
<dbReference type="AlphaFoldDB" id="A0A7W7SPS1"/>
<dbReference type="PROSITE" id="PS01081">
    <property type="entry name" value="HTH_TETR_1"/>
    <property type="match status" value="1"/>
</dbReference>
<keyword evidence="1" id="KW-0805">Transcription regulation</keyword>
<evidence type="ECO:0000256" key="1">
    <source>
        <dbReference type="ARBA" id="ARBA00023015"/>
    </source>
</evidence>
<keyword evidence="2 4" id="KW-0238">DNA-binding</keyword>
<feature type="domain" description="HTH tetR-type" evidence="5">
    <location>
        <begin position="13"/>
        <end position="73"/>
    </location>
</feature>